<dbReference type="PRINTS" id="PR00149">
    <property type="entry name" value="FUMRATELYASE"/>
</dbReference>
<dbReference type="Pfam" id="PF14698">
    <property type="entry name" value="ASL_C2"/>
    <property type="match status" value="1"/>
</dbReference>
<name>A0A7W9LLZ8_9ACTN</name>
<keyword evidence="9" id="KW-1185">Reference proteome</keyword>
<feature type="domain" description="Fumarate lyase N-terminal" evidence="6">
    <location>
        <begin position="77"/>
        <end position="292"/>
    </location>
</feature>
<dbReference type="RefSeq" id="WP_184823591.1">
    <property type="nucleotide sequence ID" value="NZ_JACHMM010000001.1"/>
</dbReference>
<evidence type="ECO:0000313" key="9">
    <source>
        <dbReference type="Proteomes" id="UP000542813"/>
    </source>
</evidence>
<dbReference type="GO" id="GO:0004056">
    <property type="term" value="F:argininosuccinate lyase activity"/>
    <property type="evidence" value="ECO:0007669"/>
    <property type="project" value="UniProtKB-EC"/>
</dbReference>
<evidence type="ECO:0000259" key="7">
    <source>
        <dbReference type="Pfam" id="PF14698"/>
    </source>
</evidence>
<sequence length="485" mass="51226">MTDVDHPGPAYDAARALLFRPSPLVHAFGLDMNRAALVVVHEAGLVEDGVAAGLARAIDLLAAEPYAGEWVDYLEFESRLAELVGGDASLIHLGRSRQDMFSATCRAVLRAGILEVLDALVVLRGRLLGLAETHAGTVVPAYTHGVQAQPTTFGHYLLAVDDAMGRGFARLDQAYARGNVSPLGAGALTTSRFALDRSLLAGLLGFDGVVENSYAANHLAPTDAILEAAAGFGIVAVQVTQIVQDVHQVQAAPLPWLTLAAGPLTGISSMMPQKRNPTALETLRELASLVTGSLGALFTAAHNLHTGMPDIREVSITQLAAEPTRLLVELFGDVLAALRVDRARALAECANDYSTMTELADLLHDTAGVSFRDGHRFASQLADHGRAQALAPADIGVDAAAAIYRQVTGQDFPLTEQRYRTALDPAAFVRSRAGLGGPQPAELARMLDTQRDQLANDAAAVSGHRGRLAAAAEQLEKRFRALVGG</sequence>
<gene>
    <name evidence="8" type="ORF">HD601_003318</name>
</gene>
<evidence type="ECO:0000256" key="2">
    <source>
        <dbReference type="ARBA" id="ARBA00012338"/>
    </source>
</evidence>
<keyword evidence="3" id="KW-0055">Arginine biosynthesis</keyword>
<dbReference type="PANTHER" id="PTHR43814">
    <property type="entry name" value="ARGININOSUCCINATE LYASE"/>
    <property type="match status" value="1"/>
</dbReference>
<dbReference type="UniPathway" id="UPA00068">
    <property type="reaction ID" value="UER00114"/>
</dbReference>
<dbReference type="GO" id="GO:0042450">
    <property type="term" value="P:L-arginine biosynthetic process via ornithine"/>
    <property type="evidence" value="ECO:0007669"/>
    <property type="project" value="InterPro"/>
</dbReference>
<dbReference type="Gene3D" id="1.20.200.10">
    <property type="entry name" value="Fumarase/aspartase (Central domain)"/>
    <property type="match status" value="1"/>
</dbReference>
<dbReference type="Gene3D" id="1.10.275.10">
    <property type="entry name" value="Fumarase/aspartase (N-terminal domain)"/>
    <property type="match status" value="1"/>
</dbReference>
<evidence type="ECO:0000313" key="8">
    <source>
        <dbReference type="EMBL" id="MBB5788743.1"/>
    </source>
</evidence>
<feature type="domain" description="Argininosuccinate lyase C-terminal" evidence="7">
    <location>
        <begin position="353"/>
        <end position="429"/>
    </location>
</feature>
<dbReference type="InterPro" id="IPR009049">
    <property type="entry name" value="Argininosuccinate_lyase"/>
</dbReference>
<dbReference type="InterPro" id="IPR024083">
    <property type="entry name" value="Fumarase/histidase_N"/>
</dbReference>
<dbReference type="Proteomes" id="UP000542813">
    <property type="component" value="Unassembled WGS sequence"/>
</dbReference>
<comment type="pathway">
    <text evidence="1">Amino-acid biosynthesis; L-arginine biosynthesis; L-arginine from L-ornithine and carbamoyl phosphate: step 3/3.</text>
</comment>
<reference evidence="8 9" key="1">
    <citation type="submission" date="2020-08" db="EMBL/GenBank/DDBJ databases">
        <title>Sequencing the genomes of 1000 actinobacteria strains.</title>
        <authorList>
            <person name="Klenk H.-P."/>
        </authorList>
    </citation>
    <scope>NUCLEOTIDE SEQUENCE [LARGE SCALE GENOMIC DNA]</scope>
    <source>
        <strain evidence="8 9">DSM 102122</strain>
    </source>
</reference>
<dbReference type="GO" id="GO:0005829">
    <property type="term" value="C:cytosol"/>
    <property type="evidence" value="ECO:0007669"/>
    <property type="project" value="TreeGrafter"/>
</dbReference>
<dbReference type="Pfam" id="PF00206">
    <property type="entry name" value="Lyase_1"/>
    <property type="match status" value="1"/>
</dbReference>
<dbReference type="PANTHER" id="PTHR43814:SF1">
    <property type="entry name" value="ARGININOSUCCINATE LYASE"/>
    <property type="match status" value="1"/>
</dbReference>
<dbReference type="EC" id="4.3.2.1" evidence="2"/>
<dbReference type="InterPro" id="IPR008948">
    <property type="entry name" value="L-Aspartase-like"/>
</dbReference>
<evidence type="ECO:0000256" key="5">
    <source>
        <dbReference type="ARBA" id="ARBA00023239"/>
    </source>
</evidence>
<proteinExistence type="predicted"/>
<evidence type="ECO:0000256" key="4">
    <source>
        <dbReference type="ARBA" id="ARBA00022605"/>
    </source>
</evidence>
<protein>
    <recommendedName>
        <fullName evidence="2">argininosuccinate lyase</fullName>
        <ecNumber evidence="2">4.3.2.1</ecNumber>
    </recommendedName>
</protein>
<accession>A0A7W9LLZ8</accession>
<dbReference type="InterPro" id="IPR029419">
    <property type="entry name" value="Arg_succ_lyase_C"/>
</dbReference>
<dbReference type="InterPro" id="IPR000362">
    <property type="entry name" value="Fumarate_lyase_fam"/>
</dbReference>
<dbReference type="EMBL" id="JACHMM010000001">
    <property type="protein sequence ID" value="MBB5788743.1"/>
    <property type="molecule type" value="Genomic_DNA"/>
</dbReference>
<dbReference type="InterPro" id="IPR022761">
    <property type="entry name" value="Fumarate_lyase_N"/>
</dbReference>
<keyword evidence="5 8" id="KW-0456">Lyase</keyword>
<dbReference type="PRINTS" id="PR00145">
    <property type="entry name" value="ARGSUCLYASE"/>
</dbReference>
<organism evidence="8 9">
    <name type="scientific">Jiangella mangrovi</name>
    <dbReference type="NCBI Taxonomy" id="1524084"/>
    <lineage>
        <taxon>Bacteria</taxon>
        <taxon>Bacillati</taxon>
        <taxon>Actinomycetota</taxon>
        <taxon>Actinomycetes</taxon>
        <taxon>Jiangellales</taxon>
        <taxon>Jiangellaceae</taxon>
        <taxon>Jiangella</taxon>
    </lineage>
</organism>
<comment type="caution">
    <text evidence="8">The sequence shown here is derived from an EMBL/GenBank/DDBJ whole genome shotgun (WGS) entry which is preliminary data.</text>
</comment>
<evidence type="ECO:0000256" key="3">
    <source>
        <dbReference type="ARBA" id="ARBA00022571"/>
    </source>
</evidence>
<dbReference type="Gene3D" id="1.10.40.30">
    <property type="entry name" value="Fumarase/aspartase (C-terminal domain)"/>
    <property type="match status" value="1"/>
</dbReference>
<keyword evidence="4" id="KW-0028">Amino-acid biosynthesis</keyword>
<dbReference type="AlphaFoldDB" id="A0A7W9LLZ8"/>
<evidence type="ECO:0000256" key="1">
    <source>
        <dbReference type="ARBA" id="ARBA00004941"/>
    </source>
</evidence>
<dbReference type="SUPFAM" id="SSF48557">
    <property type="entry name" value="L-aspartase-like"/>
    <property type="match status" value="1"/>
</dbReference>
<evidence type="ECO:0000259" key="6">
    <source>
        <dbReference type="Pfam" id="PF00206"/>
    </source>
</evidence>